<accession>A0A7K4K267</accession>
<dbReference type="EMBL" id="VWPX01003974">
    <property type="protein sequence ID" value="NWI10475.1"/>
    <property type="molecule type" value="Genomic_DNA"/>
</dbReference>
<dbReference type="Proteomes" id="UP000545332">
    <property type="component" value="Unassembled WGS sequence"/>
</dbReference>
<reference evidence="1 2" key="1">
    <citation type="submission" date="2019-09" db="EMBL/GenBank/DDBJ databases">
        <title>Bird 10,000 Genomes (B10K) Project - Family phase.</title>
        <authorList>
            <person name="Zhang G."/>
        </authorList>
    </citation>
    <scope>NUCLEOTIDE SEQUENCE [LARGE SCALE GENOMIC DNA]</scope>
    <source>
        <strain evidence="1">B10K-MSB-42743</strain>
        <tissue evidence="1">Heart</tissue>
    </source>
</reference>
<feature type="non-terminal residue" evidence="1">
    <location>
        <position position="1"/>
    </location>
</feature>
<dbReference type="AlphaFoldDB" id="A0A7K4K267"/>
<comment type="caution">
    <text evidence="1">The sequence shown here is derived from an EMBL/GenBank/DDBJ whole genome shotgun (WGS) entry which is preliminary data.</text>
</comment>
<protein>
    <submittedName>
        <fullName evidence="1">SNTAN protein</fullName>
    </submittedName>
</protein>
<dbReference type="OrthoDB" id="9362863at2759"/>
<dbReference type="InterPro" id="IPR011992">
    <property type="entry name" value="EF-hand-dom_pair"/>
</dbReference>
<feature type="non-terminal residue" evidence="1">
    <location>
        <position position="99"/>
    </location>
</feature>
<proteinExistence type="predicted"/>
<gene>
    <name evidence="1" type="primary">Sntn</name>
    <name evidence="1" type="ORF">CRYSOU_R14057</name>
</gene>
<evidence type="ECO:0000313" key="2">
    <source>
        <dbReference type="Proteomes" id="UP000545332"/>
    </source>
</evidence>
<evidence type="ECO:0000313" key="1">
    <source>
        <dbReference type="EMBL" id="NWI10475.1"/>
    </source>
</evidence>
<dbReference type="Gene3D" id="1.10.238.10">
    <property type="entry name" value="EF-hand"/>
    <property type="match status" value="1"/>
</dbReference>
<name>A0A7K4K267_9AVES</name>
<organism evidence="1 2">
    <name type="scientific">Crypturellus soui</name>
    <dbReference type="NCBI Taxonomy" id="458187"/>
    <lineage>
        <taxon>Eukaryota</taxon>
        <taxon>Metazoa</taxon>
        <taxon>Chordata</taxon>
        <taxon>Craniata</taxon>
        <taxon>Vertebrata</taxon>
        <taxon>Euteleostomi</taxon>
        <taxon>Archelosauria</taxon>
        <taxon>Archosauria</taxon>
        <taxon>Dinosauria</taxon>
        <taxon>Saurischia</taxon>
        <taxon>Theropoda</taxon>
        <taxon>Coelurosauria</taxon>
        <taxon>Aves</taxon>
        <taxon>Palaeognathae</taxon>
        <taxon>Tinamiformes</taxon>
        <taxon>Tinamidae</taxon>
        <taxon>Crypturellus</taxon>
    </lineage>
</organism>
<dbReference type="SUPFAM" id="SSF47473">
    <property type="entry name" value="EF-hand"/>
    <property type="match status" value="1"/>
</dbReference>
<sequence length="99" mass="11419">ALRKGSELERAFATAALVYRDAADARGRLRRGDARRLLHTQFLRFVQGQENKPKYQEIISTLDEESESKMDFEDFMILLVSVALMSDLLREIRDAKTTK</sequence>
<keyword evidence="2" id="KW-1185">Reference proteome</keyword>